<evidence type="ECO:0000256" key="2">
    <source>
        <dbReference type="ARBA" id="ARBA00022803"/>
    </source>
</evidence>
<dbReference type="SUPFAM" id="SSF53300">
    <property type="entry name" value="vWA-like"/>
    <property type="match status" value="1"/>
</dbReference>
<dbReference type="InterPro" id="IPR050768">
    <property type="entry name" value="UPF0353/GerABKA_families"/>
</dbReference>
<dbReference type="Proteomes" id="UP001321445">
    <property type="component" value="Chromosome"/>
</dbReference>
<dbReference type="SUPFAM" id="SSF48452">
    <property type="entry name" value="TPR-like"/>
    <property type="match status" value="1"/>
</dbReference>
<dbReference type="PROSITE" id="PS50005">
    <property type="entry name" value="TPR"/>
    <property type="match status" value="2"/>
</dbReference>
<dbReference type="Pfam" id="PF13519">
    <property type="entry name" value="VWA_2"/>
    <property type="match status" value="1"/>
</dbReference>
<feature type="repeat" description="TPR" evidence="3">
    <location>
        <begin position="378"/>
        <end position="411"/>
    </location>
</feature>
<keyword evidence="5" id="KW-0812">Transmembrane</keyword>
<dbReference type="PANTHER" id="PTHR22550">
    <property type="entry name" value="SPORE GERMINATION PROTEIN"/>
    <property type="match status" value="1"/>
</dbReference>
<keyword evidence="9" id="KW-1185">Reference proteome</keyword>
<dbReference type="PROSITE" id="PS51082">
    <property type="entry name" value="WH2"/>
    <property type="match status" value="1"/>
</dbReference>
<dbReference type="RefSeq" id="WP_286337755.1">
    <property type="nucleotide sequence ID" value="NZ_AP027370.1"/>
</dbReference>
<dbReference type="PROSITE" id="PS50234">
    <property type="entry name" value="VWFA"/>
    <property type="match status" value="1"/>
</dbReference>
<dbReference type="InterPro" id="IPR036465">
    <property type="entry name" value="vWFA_dom_sf"/>
</dbReference>
<dbReference type="Gene3D" id="1.25.40.10">
    <property type="entry name" value="Tetratricopeptide repeat domain"/>
    <property type="match status" value="1"/>
</dbReference>
<dbReference type="InterPro" id="IPR002035">
    <property type="entry name" value="VWF_A"/>
</dbReference>
<dbReference type="SMART" id="SM00028">
    <property type="entry name" value="TPR"/>
    <property type="match status" value="2"/>
</dbReference>
<evidence type="ECO:0000256" key="3">
    <source>
        <dbReference type="PROSITE-ProRule" id="PRU00339"/>
    </source>
</evidence>
<evidence type="ECO:0000259" key="6">
    <source>
        <dbReference type="PROSITE" id="PS50234"/>
    </source>
</evidence>
<organism evidence="8 9">
    <name type="scientific">Hydrogenimonas cancrithermarum</name>
    <dbReference type="NCBI Taxonomy" id="2993563"/>
    <lineage>
        <taxon>Bacteria</taxon>
        <taxon>Pseudomonadati</taxon>
        <taxon>Campylobacterota</taxon>
        <taxon>Epsilonproteobacteria</taxon>
        <taxon>Campylobacterales</taxon>
        <taxon>Hydrogenimonadaceae</taxon>
        <taxon>Hydrogenimonas</taxon>
    </lineage>
</organism>
<dbReference type="Pfam" id="PF07719">
    <property type="entry name" value="TPR_2"/>
    <property type="match status" value="1"/>
</dbReference>
<dbReference type="PANTHER" id="PTHR22550:SF14">
    <property type="entry name" value="VWFA DOMAIN-CONTAINING PROTEIN"/>
    <property type="match status" value="1"/>
</dbReference>
<dbReference type="PROSITE" id="PS50293">
    <property type="entry name" value="TPR_REGION"/>
    <property type="match status" value="1"/>
</dbReference>
<accession>A0ABN6WTY6</accession>
<keyword evidence="1" id="KW-0677">Repeat</keyword>
<feature type="domain" description="WH2" evidence="7">
    <location>
        <begin position="164"/>
        <end position="182"/>
    </location>
</feature>
<dbReference type="InterPro" id="IPR019734">
    <property type="entry name" value="TPR_rpt"/>
</dbReference>
<gene>
    <name evidence="8" type="ORF">HCR_08770</name>
</gene>
<proteinExistence type="predicted"/>
<keyword evidence="5" id="KW-1133">Transmembrane helix</keyword>
<dbReference type="Gene3D" id="3.40.50.410">
    <property type="entry name" value="von Willebrand factor, type A domain"/>
    <property type="match status" value="1"/>
</dbReference>
<feature type="transmembrane region" description="Helical" evidence="5">
    <location>
        <begin position="298"/>
        <end position="317"/>
    </location>
</feature>
<feature type="repeat" description="TPR" evidence="3">
    <location>
        <begin position="413"/>
        <end position="446"/>
    </location>
</feature>
<feature type="transmembrane region" description="Helical" evidence="5">
    <location>
        <begin position="56"/>
        <end position="74"/>
    </location>
</feature>
<feature type="compositionally biased region" description="Basic and acidic residues" evidence="4">
    <location>
        <begin position="508"/>
        <end position="517"/>
    </location>
</feature>
<feature type="region of interest" description="Disordered" evidence="4">
    <location>
        <begin position="463"/>
        <end position="545"/>
    </location>
</feature>
<feature type="transmembrane region" description="Helical" evidence="5">
    <location>
        <begin position="7"/>
        <end position="24"/>
    </location>
</feature>
<evidence type="ECO:0000256" key="4">
    <source>
        <dbReference type="SAM" id="MobiDB-lite"/>
    </source>
</evidence>
<name>A0ABN6WTY6_9BACT</name>
<evidence type="ECO:0000313" key="9">
    <source>
        <dbReference type="Proteomes" id="UP001321445"/>
    </source>
</evidence>
<sequence length="545" mass="61125">MRFLYPEFIYLMLIPAAVLIYLISTNKDVLERIFKPEALERLRISGDALGRAGHNTLLFIAFLFMSLALAQPVIEQGAERVKTKGVDLVIALDLSRSMRARDFFPNRLTFAKQKIREILPTLPAGRVGMVGFTSASFIVAPLTTDRDALVFLLDRLDPKSVTVEGTALLAAIRGGEKLLKKSEQKTILLVTDGGDDVDTASLSERLKKEKIRLIVWMVATRQGAPVAMSDRETAKGADEKIFISRANTKLRDVAQKSGGRYIEATLSQEDEKQIENFLKELADSGQQYEKVVHHRIQLFYYPLALALLVLPFGLYSVGRGSHAAVLLLFSGMFCAVPKAEAGLLDFRLIEQGAKAYREGHYKESVEVFEKLSLKSPKSEVWFDLGNSYYKSGRYKMALDAYEKVVTSDTAIEKAKLYNMANCYVRLGELEKAAELYRKVLKMGKDVDAKANLELVLKALREQKKKKKGASGKGKGKKKNQKESASKPAASKEQSDRPGSQRQNAKTRKMSEAEEKKWMQLIRKQPLKAKLYPLTPPEEVDHVNPW</sequence>
<feature type="compositionally biased region" description="Basic residues" evidence="4">
    <location>
        <begin position="463"/>
        <end position="479"/>
    </location>
</feature>
<evidence type="ECO:0000259" key="7">
    <source>
        <dbReference type="PROSITE" id="PS51082"/>
    </source>
</evidence>
<dbReference type="Pfam" id="PF00515">
    <property type="entry name" value="TPR_1"/>
    <property type="match status" value="1"/>
</dbReference>
<dbReference type="InterPro" id="IPR011990">
    <property type="entry name" value="TPR-like_helical_dom_sf"/>
</dbReference>
<evidence type="ECO:0008006" key="10">
    <source>
        <dbReference type="Google" id="ProtNLM"/>
    </source>
</evidence>
<evidence type="ECO:0000313" key="8">
    <source>
        <dbReference type="EMBL" id="BDY12565.1"/>
    </source>
</evidence>
<dbReference type="InterPro" id="IPR013105">
    <property type="entry name" value="TPR_2"/>
</dbReference>
<dbReference type="EMBL" id="AP027370">
    <property type="protein sequence ID" value="BDY12565.1"/>
    <property type="molecule type" value="Genomic_DNA"/>
</dbReference>
<dbReference type="InterPro" id="IPR003124">
    <property type="entry name" value="WH2_dom"/>
</dbReference>
<evidence type="ECO:0000256" key="5">
    <source>
        <dbReference type="SAM" id="Phobius"/>
    </source>
</evidence>
<keyword evidence="2 3" id="KW-0802">TPR repeat</keyword>
<feature type="domain" description="VWFA" evidence="6">
    <location>
        <begin position="87"/>
        <end position="281"/>
    </location>
</feature>
<dbReference type="SMART" id="SM00327">
    <property type="entry name" value="VWA"/>
    <property type="match status" value="1"/>
</dbReference>
<keyword evidence="5" id="KW-0472">Membrane</keyword>
<reference evidence="8 9" key="1">
    <citation type="submission" date="2023-03" db="EMBL/GenBank/DDBJ databases">
        <title>Description of Hydrogenimonas sp. ISO32.</title>
        <authorList>
            <person name="Mino S."/>
            <person name="Fukazawa S."/>
            <person name="Sawabe T."/>
        </authorList>
    </citation>
    <scope>NUCLEOTIDE SEQUENCE [LARGE SCALE GENOMIC DNA]</scope>
    <source>
        <strain evidence="8 9">ISO32</strain>
    </source>
</reference>
<protein>
    <recommendedName>
        <fullName evidence="10">VWA domain-containing protein</fullName>
    </recommendedName>
</protein>
<evidence type="ECO:0000256" key="1">
    <source>
        <dbReference type="ARBA" id="ARBA00022737"/>
    </source>
</evidence>